<organism evidence="4 5">
    <name type="scientific">Bacillus wiedmannii</name>
    <dbReference type="NCBI Taxonomy" id="1890302"/>
    <lineage>
        <taxon>Bacteria</taxon>
        <taxon>Bacillati</taxon>
        <taxon>Bacillota</taxon>
        <taxon>Bacilli</taxon>
        <taxon>Bacillales</taxon>
        <taxon>Bacillaceae</taxon>
        <taxon>Bacillus</taxon>
        <taxon>Bacillus cereus group</taxon>
    </lineage>
</organism>
<evidence type="ECO:0000256" key="1">
    <source>
        <dbReference type="ARBA" id="ARBA00004924"/>
    </source>
</evidence>
<gene>
    <name evidence="4" type="ORF">FC699_28950</name>
</gene>
<dbReference type="Pfam" id="PF06276">
    <property type="entry name" value="FhuF"/>
    <property type="match status" value="1"/>
</dbReference>
<dbReference type="InterPro" id="IPR037455">
    <property type="entry name" value="LucA/IucC-like"/>
</dbReference>
<evidence type="ECO:0000313" key="5">
    <source>
        <dbReference type="Proteomes" id="UP000305222"/>
    </source>
</evidence>
<evidence type="ECO:0000313" key="4">
    <source>
        <dbReference type="EMBL" id="TKI87945.1"/>
    </source>
</evidence>
<dbReference type="GO" id="GO:0019290">
    <property type="term" value="P:siderophore biosynthetic process"/>
    <property type="evidence" value="ECO:0007669"/>
    <property type="project" value="InterPro"/>
</dbReference>
<dbReference type="AlphaFoldDB" id="A0A4U3AIF4"/>
<comment type="similarity">
    <text evidence="2">Belongs to the IucA/IucC family.</text>
</comment>
<comment type="pathway">
    <text evidence="1">Siderophore biosynthesis.</text>
</comment>
<feature type="non-terminal residue" evidence="4">
    <location>
        <position position="70"/>
    </location>
</feature>
<feature type="non-terminal residue" evidence="4">
    <location>
        <position position="1"/>
    </location>
</feature>
<dbReference type="Gene3D" id="1.10.510.40">
    <property type="match status" value="1"/>
</dbReference>
<evidence type="ECO:0000259" key="3">
    <source>
        <dbReference type="Pfam" id="PF06276"/>
    </source>
</evidence>
<sequence>NIIHRLADLEGRSCEEVSLEWFRRYMNISLKPMVWMYLHYGVALEAHQQNSVVQLKDGYPVKYYFRDNQG</sequence>
<feature type="domain" description="Aerobactin siderophore biosynthesis IucA/IucC-like C-terminal" evidence="3">
    <location>
        <begin position="20"/>
        <end position="70"/>
    </location>
</feature>
<reference evidence="4 5" key="1">
    <citation type="journal article" date="2019" name="Environ. Microbiol.">
        <title>An active ?-lactamase is a part of an orchestrated cell wall stress resistance network of Bacillus subtilis and related rhizosphere species.</title>
        <authorList>
            <person name="Bucher T."/>
            <person name="Keren-Paz A."/>
            <person name="Hausser J."/>
            <person name="Olender T."/>
            <person name="Cytryn E."/>
            <person name="Kolodkin-Gal I."/>
        </authorList>
    </citation>
    <scope>NUCLEOTIDE SEQUENCE [LARGE SCALE GENOMIC DNA]</scope>
    <source>
        <strain evidence="4 5">I5</strain>
    </source>
</reference>
<name>A0A4U3AIF4_9BACI</name>
<proteinExistence type="inferred from homology"/>
<accession>A0A4U3AIF4</accession>
<protein>
    <submittedName>
        <fullName evidence="4">IucA/IucC family siderophore biosynthesis protein</fullName>
    </submittedName>
</protein>
<dbReference type="GO" id="GO:0003824">
    <property type="term" value="F:catalytic activity"/>
    <property type="evidence" value="ECO:0007669"/>
    <property type="project" value="UniProtKB-ARBA"/>
</dbReference>
<dbReference type="PANTHER" id="PTHR34384">
    <property type="entry name" value="L-2,3-DIAMINOPROPANOATE--CITRATE LIGASE"/>
    <property type="match status" value="1"/>
</dbReference>
<dbReference type="InterPro" id="IPR022770">
    <property type="entry name" value="IucA/IucC-like_C"/>
</dbReference>
<dbReference type="Proteomes" id="UP000305222">
    <property type="component" value="Unassembled WGS sequence"/>
</dbReference>
<comment type="caution">
    <text evidence="4">The sequence shown here is derived from an EMBL/GenBank/DDBJ whole genome shotgun (WGS) entry which is preliminary data.</text>
</comment>
<dbReference type="EMBL" id="SZON01002331">
    <property type="protein sequence ID" value="TKI87945.1"/>
    <property type="molecule type" value="Genomic_DNA"/>
</dbReference>
<evidence type="ECO:0000256" key="2">
    <source>
        <dbReference type="ARBA" id="ARBA00007832"/>
    </source>
</evidence>
<dbReference type="PANTHER" id="PTHR34384:SF5">
    <property type="entry name" value="L-2,3-DIAMINOPROPANOATE--CITRATE LIGASE"/>
    <property type="match status" value="1"/>
</dbReference>